<dbReference type="AlphaFoldDB" id="A0AAX6GYH1"/>
<proteinExistence type="predicted"/>
<gene>
    <name evidence="1" type="ORF">M6B38_340315</name>
</gene>
<evidence type="ECO:0000313" key="1">
    <source>
        <dbReference type="EMBL" id="KAJ6833355.1"/>
    </source>
</evidence>
<evidence type="ECO:0000313" key="2">
    <source>
        <dbReference type="Proteomes" id="UP001140949"/>
    </source>
</evidence>
<keyword evidence="1" id="KW-0418">Kinase</keyword>
<protein>
    <submittedName>
        <fullName evidence="1">Proline-rich receptor-like protein kinase PERK9</fullName>
    </submittedName>
</protein>
<keyword evidence="1" id="KW-0675">Receptor</keyword>
<comment type="caution">
    <text evidence="1">The sequence shown here is derived from an EMBL/GenBank/DDBJ whole genome shotgun (WGS) entry which is preliminary data.</text>
</comment>
<dbReference type="Proteomes" id="UP001140949">
    <property type="component" value="Unassembled WGS sequence"/>
</dbReference>
<dbReference type="GO" id="GO:0016301">
    <property type="term" value="F:kinase activity"/>
    <property type="evidence" value="ECO:0007669"/>
    <property type="project" value="UniProtKB-KW"/>
</dbReference>
<name>A0AAX6GYH1_IRIPA</name>
<keyword evidence="2" id="KW-1185">Reference proteome</keyword>
<keyword evidence="1" id="KW-0808">Transferase</keyword>
<reference evidence="1" key="2">
    <citation type="submission" date="2023-04" db="EMBL/GenBank/DDBJ databases">
        <authorList>
            <person name="Bruccoleri R.E."/>
            <person name="Oakeley E.J."/>
            <person name="Faust A.-M."/>
            <person name="Dessus-Babus S."/>
            <person name="Altorfer M."/>
            <person name="Burckhardt D."/>
            <person name="Oertli M."/>
            <person name="Naumann U."/>
            <person name="Petersen F."/>
            <person name="Wong J."/>
        </authorList>
    </citation>
    <scope>NUCLEOTIDE SEQUENCE</scope>
    <source>
        <strain evidence="1">GSM-AAB239-AS_SAM_17_03QT</strain>
        <tissue evidence="1">Leaf</tissue>
    </source>
</reference>
<sequence length="69" mass="7417">MRLEVVVVFQSGSEDDEVHGGQVEMDGGWCSGGSGLDDVVGGCYIERARRSKVRYGGQGDSLARVRVKN</sequence>
<dbReference type="EMBL" id="JANAVB010015199">
    <property type="protein sequence ID" value="KAJ6833355.1"/>
    <property type="molecule type" value="Genomic_DNA"/>
</dbReference>
<reference evidence="1" key="1">
    <citation type="journal article" date="2023" name="GigaByte">
        <title>Genome assembly of the bearded iris, Iris pallida Lam.</title>
        <authorList>
            <person name="Bruccoleri R.E."/>
            <person name="Oakeley E.J."/>
            <person name="Faust A.M.E."/>
            <person name="Altorfer M."/>
            <person name="Dessus-Babus S."/>
            <person name="Burckhardt D."/>
            <person name="Oertli M."/>
            <person name="Naumann U."/>
            <person name="Petersen F."/>
            <person name="Wong J."/>
        </authorList>
    </citation>
    <scope>NUCLEOTIDE SEQUENCE</scope>
    <source>
        <strain evidence="1">GSM-AAB239-AS_SAM_17_03QT</strain>
    </source>
</reference>
<organism evidence="1 2">
    <name type="scientific">Iris pallida</name>
    <name type="common">Sweet iris</name>
    <dbReference type="NCBI Taxonomy" id="29817"/>
    <lineage>
        <taxon>Eukaryota</taxon>
        <taxon>Viridiplantae</taxon>
        <taxon>Streptophyta</taxon>
        <taxon>Embryophyta</taxon>
        <taxon>Tracheophyta</taxon>
        <taxon>Spermatophyta</taxon>
        <taxon>Magnoliopsida</taxon>
        <taxon>Liliopsida</taxon>
        <taxon>Asparagales</taxon>
        <taxon>Iridaceae</taxon>
        <taxon>Iridoideae</taxon>
        <taxon>Irideae</taxon>
        <taxon>Iris</taxon>
    </lineage>
</organism>
<accession>A0AAX6GYH1</accession>